<dbReference type="InterPro" id="IPR001647">
    <property type="entry name" value="HTH_TetR"/>
</dbReference>
<evidence type="ECO:0000256" key="2">
    <source>
        <dbReference type="ARBA" id="ARBA00023125"/>
    </source>
</evidence>
<dbReference type="EMBL" id="FUZO01000001">
    <property type="protein sequence ID" value="SKC41989.1"/>
    <property type="molecule type" value="Genomic_DNA"/>
</dbReference>
<name>A0ABY1LHQ4_9MICO</name>
<dbReference type="SUPFAM" id="SSF46689">
    <property type="entry name" value="Homeodomain-like"/>
    <property type="match status" value="1"/>
</dbReference>
<dbReference type="Gene3D" id="1.10.357.10">
    <property type="entry name" value="Tetracycline Repressor, domain 2"/>
    <property type="match status" value="1"/>
</dbReference>
<evidence type="ECO:0000256" key="3">
    <source>
        <dbReference type="ARBA" id="ARBA00023163"/>
    </source>
</evidence>
<comment type="caution">
    <text evidence="7">The sequence shown here is derived from an EMBL/GenBank/DDBJ whole genome shotgun (WGS) entry which is preliminary data.</text>
</comment>
<keyword evidence="1" id="KW-0805">Transcription regulation</keyword>
<evidence type="ECO:0000259" key="6">
    <source>
        <dbReference type="PROSITE" id="PS50977"/>
    </source>
</evidence>
<evidence type="ECO:0000256" key="5">
    <source>
        <dbReference type="SAM" id="MobiDB-lite"/>
    </source>
</evidence>
<accession>A0ABY1LHQ4</accession>
<organism evidence="7 8">
    <name type="scientific">Plantibacter cousiniae</name>
    <name type="common">nom. nud.</name>
    <dbReference type="NCBI Taxonomy" id="199709"/>
    <lineage>
        <taxon>Bacteria</taxon>
        <taxon>Bacillati</taxon>
        <taxon>Actinomycetota</taxon>
        <taxon>Actinomycetes</taxon>
        <taxon>Micrococcales</taxon>
        <taxon>Microbacteriaceae</taxon>
        <taxon>Plantibacter</taxon>
    </lineage>
</organism>
<dbReference type="Pfam" id="PF00440">
    <property type="entry name" value="TetR_N"/>
    <property type="match status" value="1"/>
</dbReference>
<keyword evidence="2 4" id="KW-0238">DNA-binding</keyword>
<feature type="DNA-binding region" description="H-T-H motif" evidence="4">
    <location>
        <begin position="81"/>
        <end position="100"/>
    </location>
</feature>
<evidence type="ECO:0000313" key="7">
    <source>
        <dbReference type="EMBL" id="SKC41989.1"/>
    </source>
</evidence>
<evidence type="ECO:0000256" key="4">
    <source>
        <dbReference type="PROSITE-ProRule" id="PRU00335"/>
    </source>
</evidence>
<feature type="region of interest" description="Disordered" evidence="5">
    <location>
        <begin position="22"/>
        <end position="60"/>
    </location>
</feature>
<dbReference type="InterPro" id="IPR009057">
    <property type="entry name" value="Homeodomain-like_sf"/>
</dbReference>
<dbReference type="InterPro" id="IPR050109">
    <property type="entry name" value="HTH-type_TetR-like_transc_reg"/>
</dbReference>
<keyword evidence="3" id="KW-0804">Transcription</keyword>
<sequence length="228" mass="24100">MGFDPYRTSLSGIRYAVRGTAASPHGRLPAGSTGPAARRYATGMSSTPPKPNRGPSAGPENRRALVAAARQVFAADGFSAPLSAVAKRAGVGQGSLYRHFPDRLSLALAVLDENVGELEEHAGLPDATLDTLLDVVIDQALVTSPFVEAILGEGDDPRVIALGTRLDRLAHALHAKELAAHRIADHVEPDDILMAISMVGATLTRIPDSHRADTAARAKAMFRRSFGR</sequence>
<reference evidence="7 8" key="1">
    <citation type="submission" date="2017-02" db="EMBL/GenBank/DDBJ databases">
        <authorList>
            <person name="Varghese N."/>
            <person name="Submissions S."/>
        </authorList>
    </citation>
    <scope>NUCLEOTIDE SEQUENCE [LARGE SCALE GENOMIC DNA]</scope>
    <source>
        <strain evidence="7 8">VKM Ac-1787</strain>
    </source>
</reference>
<dbReference type="Proteomes" id="UP000190827">
    <property type="component" value="Unassembled WGS sequence"/>
</dbReference>
<evidence type="ECO:0000256" key="1">
    <source>
        <dbReference type="ARBA" id="ARBA00023015"/>
    </source>
</evidence>
<dbReference type="PANTHER" id="PTHR30055:SF234">
    <property type="entry name" value="HTH-TYPE TRANSCRIPTIONAL REGULATOR BETI"/>
    <property type="match status" value="1"/>
</dbReference>
<evidence type="ECO:0000313" key="8">
    <source>
        <dbReference type="Proteomes" id="UP000190827"/>
    </source>
</evidence>
<protein>
    <submittedName>
        <fullName evidence="7">Transcriptional regulator, TetR family</fullName>
    </submittedName>
</protein>
<feature type="domain" description="HTH tetR-type" evidence="6">
    <location>
        <begin position="59"/>
        <end position="118"/>
    </location>
</feature>
<keyword evidence="8" id="KW-1185">Reference proteome</keyword>
<dbReference type="PROSITE" id="PS50977">
    <property type="entry name" value="HTH_TETR_2"/>
    <property type="match status" value="1"/>
</dbReference>
<dbReference type="PANTHER" id="PTHR30055">
    <property type="entry name" value="HTH-TYPE TRANSCRIPTIONAL REGULATOR RUTR"/>
    <property type="match status" value="1"/>
</dbReference>
<gene>
    <name evidence="7" type="ORF">SAMN06295973_0778</name>
</gene>
<proteinExistence type="predicted"/>
<dbReference type="PRINTS" id="PR00455">
    <property type="entry name" value="HTHTETR"/>
</dbReference>